<evidence type="ECO:0000313" key="5">
    <source>
        <dbReference type="EMBL" id="CAF4027139.1"/>
    </source>
</evidence>
<evidence type="ECO:0000259" key="4">
    <source>
        <dbReference type="PROSITE" id="PS50835"/>
    </source>
</evidence>
<sequence>MLKIITNELIKILALDDDDENKDKIINDLLKNGRQSLINYQKDIKPKIYREQMNGNDNELMTLLKKYFEQKWEVEYGSSNAWFIAYLKQCKNNDNVTYENVLTRTAEYGNKYMKNCPILSIILQILLKDIDNKCLQEKNLFDDLWLTITNDGLKSIIEYSKYIASEIINELINEKQSILFQALREYYRQELFRLFQQNNIADKENLCDLALDNIVEYGWIDGIKAIEDTIAPKKFEMLLDSILLSFNVILVKPKVDGTPVDVTCLLNEIAKLNVKFTAIPKANITWYKADSTEIKADDHFQIITDDNGQSTLTINDATLQDSQSYTARATHKVRFVVAKVNLNVKAPPKVEASQSMNDQSCVIGQGAQISWKFSGIEKPQVIWFFNDKPLPTNDHFQVAETGDKTSTLLIRQTELADQGVYTARAINTVGEAEAKTTLKIDCIKPAINTDLSPTLQVTKGETMTLNIGVSGTPKPNVVWMKSNDELTANDRIQVTIPTGDDDTYILTISNVQPEDQGEYSVKITHVSGSLKSNTCKVTVSSMS</sequence>
<dbReference type="PROSITE" id="PS50835">
    <property type="entry name" value="IG_LIKE"/>
    <property type="match status" value="3"/>
</dbReference>
<dbReference type="InterPro" id="IPR003598">
    <property type="entry name" value="Ig_sub2"/>
</dbReference>
<gene>
    <name evidence="5" type="ORF">OTI717_LOCUS30436</name>
</gene>
<comment type="caution">
    <text evidence="5">The sequence shown here is derived from an EMBL/GenBank/DDBJ whole genome shotgun (WGS) entry which is preliminary data.</text>
</comment>
<dbReference type="EMBL" id="CAJOAX010008170">
    <property type="protein sequence ID" value="CAF4027139.1"/>
    <property type="molecule type" value="Genomic_DNA"/>
</dbReference>
<dbReference type="InterPro" id="IPR050958">
    <property type="entry name" value="Cell_Adh-Cytoskel_Orgn"/>
</dbReference>
<evidence type="ECO:0000256" key="1">
    <source>
        <dbReference type="ARBA" id="ARBA00022729"/>
    </source>
</evidence>
<feature type="domain" description="Ig-like" evidence="4">
    <location>
        <begin position="348"/>
        <end position="441"/>
    </location>
</feature>
<keyword evidence="1" id="KW-0732">Signal</keyword>
<dbReference type="Pfam" id="PF07679">
    <property type="entry name" value="I-set"/>
    <property type="match status" value="3"/>
</dbReference>
<accession>A0A819Q806</accession>
<dbReference type="InterPro" id="IPR007110">
    <property type="entry name" value="Ig-like_dom"/>
</dbReference>
<dbReference type="GO" id="GO:0005886">
    <property type="term" value="C:plasma membrane"/>
    <property type="evidence" value="ECO:0007669"/>
    <property type="project" value="TreeGrafter"/>
</dbReference>
<dbReference type="InterPro" id="IPR036179">
    <property type="entry name" value="Ig-like_dom_sf"/>
</dbReference>
<evidence type="ECO:0000313" key="6">
    <source>
        <dbReference type="Proteomes" id="UP000663823"/>
    </source>
</evidence>
<dbReference type="InterPro" id="IPR013783">
    <property type="entry name" value="Ig-like_fold"/>
</dbReference>
<proteinExistence type="predicted"/>
<evidence type="ECO:0000256" key="3">
    <source>
        <dbReference type="ARBA" id="ARBA00023319"/>
    </source>
</evidence>
<keyword evidence="2" id="KW-1015">Disulfide bond</keyword>
<feature type="domain" description="Ig-like" evidence="4">
    <location>
        <begin position="232"/>
        <end position="343"/>
    </location>
</feature>
<dbReference type="SMART" id="SM00408">
    <property type="entry name" value="IGc2"/>
    <property type="match status" value="3"/>
</dbReference>
<dbReference type="InterPro" id="IPR003599">
    <property type="entry name" value="Ig_sub"/>
</dbReference>
<dbReference type="PANTHER" id="PTHR45080:SF8">
    <property type="entry name" value="IG-LIKE DOMAIN-CONTAINING PROTEIN"/>
    <property type="match status" value="1"/>
</dbReference>
<dbReference type="Gene3D" id="2.60.40.10">
    <property type="entry name" value="Immunoglobulins"/>
    <property type="match status" value="3"/>
</dbReference>
<protein>
    <recommendedName>
        <fullName evidence="4">Ig-like domain-containing protein</fullName>
    </recommendedName>
</protein>
<dbReference type="FunFam" id="2.60.40.10:FF:000107">
    <property type="entry name" value="Myosin, light chain kinase a"/>
    <property type="match status" value="2"/>
</dbReference>
<dbReference type="AlphaFoldDB" id="A0A819Q806"/>
<reference evidence="5" key="1">
    <citation type="submission" date="2021-02" db="EMBL/GenBank/DDBJ databases">
        <authorList>
            <person name="Nowell W R."/>
        </authorList>
    </citation>
    <scope>NUCLEOTIDE SEQUENCE</scope>
</reference>
<dbReference type="CDD" id="cd00096">
    <property type="entry name" value="Ig"/>
    <property type="match status" value="1"/>
</dbReference>
<name>A0A819Q806_9BILA</name>
<dbReference type="GO" id="GO:0007156">
    <property type="term" value="P:homophilic cell adhesion via plasma membrane adhesion molecules"/>
    <property type="evidence" value="ECO:0007669"/>
    <property type="project" value="TreeGrafter"/>
</dbReference>
<dbReference type="Proteomes" id="UP000663823">
    <property type="component" value="Unassembled WGS sequence"/>
</dbReference>
<dbReference type="SMART" id="SM00409">
    <property type="entry name" value="IG"/>
    <property type="match status" value="3"/>
</dbReference>
<dbReference type="PANTHER" id="PTHR45080">
    <property type="entry name" value="CONTACTIN 5"/>
    <property type="match status" value="1"/>
</dbReference>
<keyword evidence="3" id="KW-0393">Immunoglobulin domain</keyword>
<evidence type="ECO:0000256" key="2">
    <source>
        <dbReference type="ARBA" id="ARBA00023157"/>
    </source>
</evidence>
<dbReference type="InterPro" id="IPR013098">
    <property type="entry name" value="Ig_I-set"/>
</dbReference>
<organism evidence="5 6">
    <name type="scientific">Rotaria sordida</name>
    <dbReference type="NCBI Taxonomy" id="392033"/>
    <lineage>
        <taxon>Eukaryota</taxon>
        <taxon>Metazoa</taxon>
        <taxon>Spiralia</taxon>
        <taxon>Gnathifera</taxon>
        <taxon>Rotifera</taxon>
        <taxon>Eurotatoria</taxon>
        <taxon>Bdelloidea</taxon>
        <taxon>Philodinida</taxon>
        <taxon>Philodinidae</taxon>
        <taxon>Rotaria</taxon>
    </lineage>
</organism>
<dbReference type="SUPFAM" id="SSF48726">
    <property type="entry name" value="Immunoglobulin"/>
    <property type="match status" value="3"/>
</dbReference>
<feature type="domain" description="Ig-like" evidence="4">
    <location>
        <begin position="445"/>
        <end position="538"/>
    </location>
</feature>